<dbReference type="Gene3D" id="3.90.550.10">
    <property type="entry name" value="Spore Coat Polysaccharide Biosynthesis Protein SpsA, Chain A"/>
    <property type="match status" value="1"/>
</dbReference>
<keyword evidence="1" id="KW-1133">Transmembrane helix</keyword>
<evidence type="ECO:0000313" key="2">
    <source>
        <dbReference type="Proteomes" id="UP000036681"/>
    </source>
</evidence>
<dbReference type="WBParaSite" id="ALUE_0001788801-mRNA-1">
    <property type="protein sequence ID" value="ALUE_0001788801-mRNA-1"/>
    <property type="gene ID" value="ALUE_0001788801"/>
</dbReference>
<dbReference type="Proteomes" id="UP000036681">
    <property type="component" value="Unplaced"/>
</dbReference>
<dbReference type="InterPro" id="IPR029044">
    <property type="entry name" value="Nucleotide-diphossugar_trans"/>
</dbReference>
<feature type="transmembrane region" description="Helical" evidence="1">
    <location>
        <begin position="20"/>
        <end position="41"/>
    </location>
</feature>
<sequence length="206" mass="23166">MTAGKLPGPRRKRIRKALYISLFILAFLMCWCLLTILILLAQEKIFTTSEENIIDQNSYAGRGIQVVVGHYNGNLPAEKRANLTEEQLNANRFSPVPGVGEDGRPVKLDELEDRLSDDTFGINQEISEQLNANRFSPVPGVGEDGRPVKLDELEDRLSDDTFGINQFNLIISDKIALNRSLPDVRKHQCRDKIYPGSSHISYQSLL</sequence>
<dbReference type="AlphaFoldDB" id="A0A0M3IHJ2"/>
<keyword evidence="1" id="KW-0812">Transmembrane</keyword>
<keyword evidence="1" id="KW-0472">Membrane</keyword>
<keyword evidence="2" id="KW-1185">Reference proteome</keyword>
<organism evidence="2 3">
    <name type="scientific">Ascaris lumbricoides</name>
    <name type="common">Giant roundworm</name>
    <dbReference type="NCBI Taxonomy" id="6252"/>
    <lineage>
        <taxon>Eukaryota</taxon>
        <taxon>Metazoa</taxon>
        <taxon>Ecdysozoa</taxon>
        <taxon>Nematoda</taxon>
        <taxon>Chromadorea</taxon>
        <taxon>Rhabditida</taxon>
        <taxon>Spirurina</taxon>
        <taxon>Ascaridomorpha</taxon>
        <taxon>Ascaridoidea</taxon>
        <taxon>Ascarididae</taxon>
        <taxon>Ascaris</taxon>
    </lineage>
</organism>
<accession>A0A0M3IHJ2</accession>
<evidence type="ECO:0000256" key="1">
    <source>
        <dbReference type="SAM" id="Phobius"/>
    </source>
</evidence>
<evidence type="ECO:0000313" key="3">
    <source>
        <dbReference type="WBParaSite" id="ALUE_0001788801-mRNA-1"/>
    </source>
</evidence>
<name>A0A0M3IHJ2_ASCLU</name>
<reference evidence="3" key="1">
    <citation type="submission" date="2017-02" db="UniProtKB">
        <authorList>
            <consortium name="WormBaseParasite"/>
        </authorList>
    </citation>
    <scope>IDENTIFICATION</scope>
</reference>
<protein>
    <submittedName>
        <fullName evidence="3">Polypeptide N-acetylgalactosaminyltransferase 10</fullName>
    </submittedName>
</protein>
<proteinExistence type="predicted"/>